<dbReference type="PANTHER" id="PTHR33112:SF10">
    <property type="entry name" value="TOL"/>
    <property type="match status" value="1"/>
</dbReference>
<gene>
    <name evidence="3" type="ORF">N658DRAFT_419247</name>
</gene>
<dbReference type="Pfam" id="PF06985">
    <property type="entry name" value="HET"/>
    <property type="match status" value="1"/>
</dbReference>
<feature type="compositionally biased region" description="Polar residues" evidence="1">
    <location>
        <begin position="524"/>
        <end position="541"/>
    </location>
</feature>
<name>A0AAN6Q6D2_9PEZI</name>
<dbReference type="Proteomes" id="UP001305647">
    <property type="component" value="Unassembled WGS sequence"/>
</dbReference>
<sequence length="1173" mass="130308">MELFKLAPNGGFTDEDLPVKPQQRGEQHILASINGKSCPPFWTATKINLFCISQWKVLAPVLSVATERQYNHDFELGRILPFTKRYEAEGDRGAFGQVHKYEIHPDHLVDAEHRVRYQYVAVKGIQPRNEQDRQAMIRGWEHEASILQKMNALRQEHIVRFLTAFRHGDKGREDHYLMFEWADGGNLLNLWKVNRRQTPRLVRAAIEQLLGLASALCHAHCPETGPKFRHGDLKPANILWFKDNDKLGTLKIADWGLAKGHNVATELRTNKTSTEYGTRRYEPPEEETGEGFVVWLLYGPIELRRFNSNIRSEYSESPPFYQTTTNSQGTKVARVHDAAVQWMDHMAKDPRCQTGQTAIGSLLELVRTRLLVVKLPRRLGTSQDLSGSSPTWLSQPSRPSGAHIGIRTPPSTAADLLFPPRQDIPGVVLHHAEQDESPPLPESLRPLSPESIQGMGDLKSGQGGHGRALSDELLRSIEDIFLEADADHHHYWLPDTPGQLALPPGPDGAVGDDGLEEAEDAPQRGTQSSGFSKRLPSSTAGGLTVPQHERIDYGSAELDNTWARLVENRFAAEAMASTKTRFGPEPTATSKLCQVCQAFRNGLWQPAFSRTYELSYLEAAAQANSCDLCGLFWRSCQRLAITQVSTVLLEREGSFLKMNSMTEPALSILRSPDLNTSIDGSIQVGFPNTTDGLHADMMQFEMIRNWLSHCDEHHTCHPQTAPNHLPTRLIAVGGPSDPEVRLVETGATSLPLKSPPRWLALSHQWGPPPHFMTTPATLASHRREIPLSALPGTFRDAVRVARGLGCPYLWIDSLCIVQGPGGDFNSEAKRMEQVYSGAWCVLAVSMEGEGGDGEGFLYDGTEAGGGGGSRRKRKGADYVAMRQEGALGQFYICEGVDDFGGHVLEGELSRRGWVLQERALARRTVFFTGWQMYWECGIGVRCETGFILMDARQGEKILRCQDLFKRYSRLALTNTYDRPLAIDGLQSRILSALSSSGGFGVLDEGDRKRGLLRRSLLWYRDPGTPRLQRIVFPAHRAISAVPSWSWMAYTGGIDYITPDFNHVEWADVQSPWSGGSDPAGNNALVAEANEYDASRAKLGEAMLIFDIPEQASPTGTCVVLGKHKGSLLRSYVLLVREKGHRDQDGRKIFERVGAGYLPPSRCVGGQTEKVAIY</sequence>
<feature type="domain" description="Protein kinase" evidence="2">
    <location>
        <begin position="84"/>
        <end position="393"/>
    </location>
</feature>
<reference evidence="3" key="2">
    <citation type="submission" date="2023-05" db="EMBL/GenBank/DDBJ databases">
        <authorList>
            <consortium name="Lawrence Berkeley National Laboratory"/>
            <person name="Steindorff A."/>
            <person name="Hensen N."/>
            <person name="Bonometti L."/>
            <person name="Westerberg I."/>
            <person name="Brannstrom I.O."/>
            <person name="Guillou S."/>
            <person name="Cros-Aarteil S."/>
            <person name="Calhoun S."/>
            <person name="Haridas S."/>
            <person name="Kuo A."/>
            <person name="Mondo S."/>
            <person name="Pangilinan J."/>
            <person name="Riley R."/>
            <person name="Labutti K."/>
            <person name="Andreopoulos B."/>
            <person name="Lipzen A."/>
            <person name="Chen C."/>
            <person name="Yanf M."/>
            <person name="Daum C."/>
            <person name="Ng V."/>
            <person name="Clum A."/>
            <person name="Ohm R."/>
            <person name="Martin F."/>
            <person name="Silar P."/>
            <person name="Natvig D."/>
            <person name="Lalanne C."/>
            <person name="Gautier V."/>
            <person name="Ament-Velasquez S.L."/>
            <person name="Kruys A."/>
            <person name="Hutchinson M.I."/>
            <person name="Powell A.J."/>
            <person name="Barry K."/>
            <person name="Miller A.N."/>
            <person name="Grigoriev I.V."/>
            <person name="Debuchy R."/>
            <person name="Gladieux P."/>
            <person name="Thoren M.H."/>
            <person name="Johannesson H."/>
        </authorList>
    </citation>
    <scope>NUCLEOTIDE SEQUENCE</scope>
    <source>
        <strain evidence="3">CBS 757.83</strain>
    </source>
</reference>
<dbReference type="GO" id="GO:0004672">
    <property type="term" value="F:protein kinase activity"/>
    <property type="evidence" value="ECO:0007669"/>
    <property type="project" value="InterPro"/>
</dbReference>
<evidence type="ECO:0000313" key="4">
    <source>
        <dbReference type="Proteomes" id="UP001305647"/>
    </source>
</evidence>
<dbReference type="SUPFAM" id="SSF56112">
    <property type="entry name" value="Protein kinase-like (PK-like)"/>
    <property type="match status" value="1"/>
</dbReference>
<dbReference type="InterPro" id="IPR000719">
    <property type="entry name" value="Prot_kinase_dom"/>
</dbReference>
<feature type="region of interest" description="Disordered" evidence="1">
    <location>
        <begin position="381"/>
        <end position="418"/>
    </location>
</feature>
<dbReference type="GO" id="GO:0005524">
    <property type="term" value="F:ATP binding"/>
    <property type="evidence" value="ECO:0007669"/>
    <property type="project" value="InterPro"/>
</dbReference>
<dbReference type="InterPro" id="IPR010730">
    <property type="entry name" value="HET"/>
</dbReference>
<dbReference type="SMART" id="SM00220">
    <property type="entry name" value="S_TKc"/>
    <property type="match status" value="1"/>
</dbReference>
<keyword evidence="4" id="KW-1185">Reference proteome</keyword>
<accession>A0AAN6Q6D2</accession>
<dbReference type="PANTHER" id="PTHR33112">
    <property type="entry name" value="DOMAIN PROTEIN, PUTATIVE-RELATED"/>
    <property type="match status" value="1"/>
</dbReference>
<dbReference type="AlphaFoldDB" id="A0AAN6Q6D2"/>
<feature type="compositionally biased region" description="Polar residues" evidence="1">
    <location>
        <begin position="381"/>
        <end position="398"/>
    </location>
</feature>
<evidence type="ECO:0000259" key="2">
    <source>
        <dbReference type="PROSITE" id="PS50011"/>
    </source>
</evidence>
<feature type="region of interest" description="Disordered" evidence="1">
    <location>
        <begin position="432"/>
        <end position="467"/>
    </location>
</feature>
<reference evidence="3" key="1">
    <citation type="journal article" date="2023" name="Mol. Phylogenet. Evol.">
        <title>Genome-scale phylogeny and comparative genomics of the fungal order Sordariales.</title>
        <authorList>
            <person name="Hensen N."/>
            <person name="Bonometti L."/>
            <person name="Westerberg I."/>
            <person name="Brannstrom I.O."/>
            <person name="Guillou S."/>
            <person name="Cros-Aarteil S."/>
            <person name="Calhoun S."/>
            <person name="Haridas S."/>
            <person name="Kuo A."/>
            <person name="Mondo S."/>
            <person name="Pangilinan J."/>
            <person name="Riley R."/>
            <person name="LaButti K."/>
            <person name="Andreopoulos B."/>
            <person name="Lipzen A."/>
            <person name="Chen C."/>
            <person name="Yan M."/>
            <person name="Daum C."/>
            <person name="Ng V."/>
            <person name="Clum A."/>
            <person name="Steindorff A."/>
            <person name="Ohm R.A."/>
            <person name="Martin F."/>
            <person name="Silar P."/>
            <person name="Natvig D.O."/>
            <person name="Lalanne C."/>
            <person name="Gautier V."/>
            <person name="Ament-Velasquez S.L."/>
            <person name="Kruys A."/>
            <person name="Hutchinson M.I."/>
            <person name="Powell A.J."/>
            <person name="Barry K."/>
            <person name="Miller A.N."/>
            <person name="Grigoriev I.V."/>
            <person name="Debuchy R."/>
            <person name="Gladieux P."/>
            <person name="Hiltunen Thoren M."/>
            <person name="Johannesson H."/>
        </authorList>
    </citation>
    <scope>NUCLEOTIDE SEQUENCE</scope>
    <source>
        <strain evidence="3">CBS 757.83</strain>
    </source>
</reference>
<dbReference type="Gene3D" id="1.10.510.10">
    <property type="entry name" value="Transferase(Phosphotransferase) domain 1"/>
    <property type="match status" value="1"/>
</dbReference>
<dbReference type="EMBL" id="MU863626">
    <property type="protein sequence ID" value="KAK4104408.1"/>
    <property type="molecule type" value="Genomic_DNA"/>
</dbReference>
<evidence type="ECO:0000313" key="3">
    <source>
        <dbReference type="EMBL" id="KAK4104408.1"/>
    </source>
</evidence>
<evidence type="ECO:0000256" key="1">
    <source>
        <dbReference type="SAM" id="MobiDB-lite"/>
    </source>
</evidence>
<proteinExistence type="predicted"/>
<feature type="compositionally biased region" description="Low complexity" evidence="1">
    <location>
        <begin position="442"/>
        <end position="451"/>
    </location>
</feature>
<dbReference type="Pfam" id="PF00069">
    <property type="entry name" value="Pkinase"/>
    <property type="match status" value="1"/>
</dbReference>
<dbReference type="PROSITE" id="PS50011">
    <property type="entry name" value="PROTEIN_KINASE_DOM"/>
    <property type="match status" value="1"/>
</dbReference>
<comment type="caution">
    <text evidence="3">The sequence shown here is derived from an EMBL/GenBank/DDBJ whole genome shotgun (WGS) entry which is preliminary data.</text>
</comment>
<dbReference type="InterPro" id="IPR011009">
    <property type="entry name" value="Kinase-like_dom_sf"/>
</dbReference>
<feature type="region of interest" description="Disordered" evidence="1">
    <location>
        <begin position="495"/>
        <end position="548"/>
    </location>
</feature>
<organism evidence="3 4">
    <name type="scientific">Parathielavia hyrcaniae</name>
    <dbReference type="NCBI Taxonomy" id="113614"/>
    <lineage>
        <taxon>Eukaryota</taxon>
        <taxon>Fungi</taxon>
        <taxon>Dikarya</taxon>
        <taxon>Ascomycota</taxon>
        <taxon>Pezizomycotina</taxon>
        <taxon>Sordariomycetes</taxon>
        <taxon>Sordariomycetidae</taxon>
        <taxon>Sordariales</taxon>
        <taxon>Chaetomiaceae</taxon>
        <taxon>Parathielavia</taxon>
    </lineage>
</organism>
<protein>
    <recommendedName>
        <fullName evidence="2">Protein kinase domain-containing protein</fullName>
    </recommendedName>
</protein>